<feature type="region of interest" description="Disordered" evidence="1">
    <location>
        <begin position="166"/>
        <end position="232"/>
    </location>
</feature>
<dbReference type="Proteomes" id="UP001630303">
    <property type="component" value="Unassembled WGS sequence"/>
</dbReference>
<reference evidence="2 3" key="1">
    <citation type="submission" date="2023-03" db="EMBL/GenBank/DDBJ databases">
        <title>MT1 and MT2 Draft Genomes of Novel Species.</title>
        <authorList>
            <person name="Venkateswaran K."/>
        </authorList>
    </citation>
    <scope>NUCLEOTIDE SEQUENCE [LARGE SCALE GENOMIC DNA]</scope>
    <source>
        <strain evidence="2 3">IF8SW-P5</strain>
    </source>
</reference>
<accession>A0ABW9GIG1</accession>
<comment type="caution">
    <text evidence="2">The sequence shown here is derived from an EMBL/GenBank/DDBJ whole genome shotgun (WGS) entry which is preliminary data.</text>
</comment>
<feature type="compositionally biased region" description="Basic and acidic residues" evidence="1">
    <location>
        <begin position="222"/>
        <end position="232"/>
    </location>
</feature>
<feature type="compositionally biased region" description="Low complexity" evidence="1">
    <location>
        <begin position="1"/>
        <end position="23"/>
    </location>
</feature>
<sequence>MSQFSASHDGGADAGAKAQTAAHEAAGVTTTARGEAAGVARTGKEEAVAVASEAKAQFSEILSQTGRELSDQAASQQQRLAAGASTFGDDLSRMADADEGSGLAGDLVRRIATHASTAGQWLADREPQELLQEVQAFARRRPGAFILGAAVAGLVVGRLSRALAAGATSSGSSSRTSGSAAVVTPTGPRFAEADADARASESIAGDTPVYSRSAHLIDGSGDEVRDDRPDTV</sequence>
<evidence type="ECO:0000256" key="1">
    <source>
        <dbReference type="SAM" id="MobiDB-lite"/>
    </source>
</evidence>
<keyword evidence="3" id="KW-1185">Reference proteome</keyword>
<gene>
    <name evidence="2" type="ORF">P5G46_05025</name>
</gene>
<evidence type="ECO:0000313" key="3">
    <source>
        <dbReference type="Proteomes" id="UP001630303"/>
    </source>
</evidence>
<protein>
    <recommendedName>
        <fullName evidence="4">DUF3618 domain-containing protein</fullName>
    </recommendedName>
</protein>
<organism evidence="2 3">
    <name type="scientific">Microbacterium mcarthurae</name>
    <dbReference type="NCBI Taxonomy" id="3035918"/>
    <lineage>
        <taxon>Bacteria</taxon>
        <taxon>Bacillati</taxon>
        <taxon>Actinomycetota</taxon>
        <taxon>Actinomycetes</taxon>
        <taxon>Micrococcales</taxon>
        <taxon>Microbacteriaceae</taxon>
        <taxon>Microbacterium</taxon>
    </lineage>
</organism>
<proteinExistence type="predicted"/>
<feature type="region of interest" description="Disordered" evidence="1">
    <location>
        <begin position="1"/>
        <end position="46"/>
    </location>
</feature>
<feature type="compositionally biased region" description="Low complexity" evidence="1">
    <location>
        <begin position="166"/>
        <end position="184"/>
    </location>
</feature>
<dbReference type="EMBL" id="JAROCE010000001">
    <property type="protein sequence ID" value="MFM2719858.1"/>
    <property type="molecule type" value="Genomic_DNA"/>
</dbReference>
<evidence type="ECO:0000313" key="2">
    <source>
        <dbReference type="EMBL" id="MFM2719858.1"/>
    </source>
</evidence>
<evidence type="ECO:0008006" key="4">
    <source>
        <dbReference type="Google" id="ProtNLM"/>
    </source>
</evidence>
<dbReference type="RefSeq" id="WP_408905109.1">
    <property type="nucleotide sequence ID" value="NZ_JAROCE010000001.1"/>
</dbReference>
<name>A0ABW9GIG1_9MICO</name>